<comment type="catalytic activity">
    <reaction evidence="1">
        <text>Release of an N-terminal amino acid, Xaa-|-Yaa- from a peptide, amide or arylamide. Xaa is preferably Ala, but may be most amino acids including Pro (slow action). When a terminal hydrophobic residue is followed by a prolyl residue, the two may be released as an intact Xaa-Pro dipeptide.</text>
        <dbReference type="EC" id="3.4.11.2"/>
    </reaction>
</comment>
<dbReference type="SUPFAM" id="SSF55486">
    <property type="entry name" value="Metalloproteases ('zincins'), catalytic domain"/>
    <property type="match status" value="1"/>
</dbReference>
<keyword evidence="7 22" id="KW-0645">Protease</keyword>
<dbReference type="SUPFAM" id="SSF63737">
    <property type="entry name" value="Leukotriene A4 hydrolase N-terminal domain"/>
    <property type="match status" value="1"/>
</dbReference>
<keyword evidence="5" id="KW-1003">Cell membrane</keyword>
<dbReference type="EC" id="3.4.11.-" evidence="22"/>
<organism evidence="26 27">
    <name type="scientific">Meganyctiphanes norvegica</name>
    <name type="common">Northern krill</name>
    <name type="synonym">Thysanopoda norvegica</name>
    <dbReference type="NCBI Taxonomy" id="48144"/>
    <lineage>
        <taxon>Eukaryota</taxon>
        <taxon>Metazoa</taxon>
        <taxon>Ecdysozoa</taxon>
        <taxon>Arthropoda</taxon>
        <taxon>Crustacea</taxon>
        <taxon>Multicrustacea</taxon>
        <taxon>Malacostraca</taxon>
        <taxon>Eumalacostraca</taxon>
        <taxon>Eucarida</taxon>
        <taxon>Euphausiacea</taxon>
        <taxon>Euphausiidae</taxon>
        <taxon>Meganyctiphanes</taxon>
    </lineage>
</organism>
<dbReference type="FunFam" id="1.10.390.10:FF:000016">
    <property type="entry name" value="Glutamyl aminopeptidase"/>
    <property type="match status" value="1"/>
</dbReference>
<proteinExistence type="inferred from homology"/>
<evidence type="ECO:0000259" key="23">
    <source>
        <dbReference type="Pfam" id="PF01433"/>
    </source>
</evidence>
<accession>A0AAV2PI36</accession>
<evidence type="ECO:0000256" key="11">
    <source>
        <dbReference type="ARBA" id="ARBA00022801"/>
    </source>
</evidence>
<name>A0AAV2PI36_MEGNR</name>
<evidence type="ECO:0000256" key="21">
    <source>
        <dbReference type="PIRSR" id="PIRSR634016-4"/>
    </source>
</evidence>
<evidence type="ECO:0000256" key="20">
    <source>
        <dbReference type="PIRSR" id="PIRSR634016-3"/>
    </source>
</evidence>
<dbReference type="Pfam" id="PF11838">
    <property type="entry name" value="ERAP1_C"/>
    <property type="match status" value="1"/>
</dbReference>
<dbReference type="GO" id="GO:0005615">
    <property type="term" value="C:extracellular space"/>
    <property type="evidence" value="ECO:0007669"/>
    <property type="project" value="TreeGrafter"/>
</dbReference>
<dbReference type="InterPro" id="IPR027268">
    <property type="entry name" value="Peptidase_M4/M1_CTD_sf"/>
</dbReference>
<dbReference type="EMBL" id="CAXKWB010000013">
    <property type="protein sequence ID" value="CAL4058634.1"/>
    <property type="molecule type" value="Genomic_DNA"/>
</dbReference>
<dbReference type="AlphaFoldDB" id="A0AAV2PI36"/>
<keyword evidence="12 20" id="KW-0862">Zinc</keyword>
<dbReference type="CDD" id="cd09601">
    <property type="entry name" value="M1_APN-Q_like"/>
    <property type="match status" value="1"/>
</dbReference>
<dbReference type="GO" id="GO:0008270">
    <property type="term" value="F:zinc ion binding"/>
    <property type="evidence" value="ECO:0007669"/>
    <property type="project" value="UniProtKB-UniRule"/>
</dbReference>
<feature type="domain" description="Aminopeptidase N-like N-terminal" evidence="25">
    <location>
        <begin position="76"/>
        <end position="267"/>
    </location>
</feature>
<evidence type="ECO:0000256" key="17">
    <source>
        <dbReference type="ARBA" id="ARBA00023157"/>
    </source>
</evidence>
<dbReference type="Pfam" id="PF01433">
    <property type="entry name" value="Peptidase_M1"/>
    <property type="match status" value="1"/>
</dbReference>
<keyword evidence="6" id="KW-0336">GPI-anchor</keyword>
<comment type="caution">
    <text evidence="26">The sequence shown here is derived from an EMBL/GenBank/DDBJ whole genome shotgun (WGS) entry which is preliminary data.</text>
</comment>
<dbReference type="FunFam" id="2.60.40.1730:FF:000012">
    <property type="entry name" value="Aminopeptidase N"/>
    <property type="match status" value="1"/>
</dbReference>
<evidence type="ECO:0000256" key="9">
    <source>
        <dbReference type="ARBA" id="ARBA00022723"/>
    </source>
</evidence>
<feature type="non-terminal residue" evidence="26">
    <location>
        <position position="957"/>
    </location>
</feature>
<dbReference type="InterPro" id="IPR034016">
    <property type="entry name" value="M1_APN-typ"/>
</dbReference>
<evidence type="ECO:0000256" key="18">
    <source>
        <dbReference type="ARBA" id="ARBA00023180"/>
    </source>
</evidence>
<dbReference type="PANTHER" id="PTHR11533">
    <property type="entry name" value="PROTEASE M1 ZINC METALLOPROTEASE"/>
    <property type="match status" value="1"/>
</dbReference>
<evidence type="ECO:0000256" key="5">
    <source>
        <dbReference type="ARBA" id="ARBA00022475"/>
    </source>
</evidence>
<dbReference type="Gene3D" id="1.10.390.10">
    <property type="entry name" value="Neutral Protease Domain 2"/>
    <property type="match status" value="1"/>
</dbReference>
<evidence type="ECO:0000256" key="15">
    <source>
        <dbReference type="ARBA" id="ARBA00023049"/>
    </source>
</evidence>
<keyword evidence="13" id="KW-0735">Signal-anchor</keyword>
<evidence type="ECO:0000256" key="22">
    <source>
        <dbReference type="RuleBase" id="RU364040"/>
    </source>
</evidence>
<evidence type="ECO:0000313" key="26">
    <source>
        <dbReference type="EMBL" id="CAL4058634.1"/>
    </source>
</evidence>
<gene>
    <name evidence="26" type="ORF">MNOR_LOCUS78</name>
</gene>
<dbReference type="InterPro" id="IPR045357">
    <property type="entry name" value="Aminopeptidase_N-like_N"/>
</dbReference>
<feature type="domain" description="Peptidase M1 membrane alanine aminopeptidase" evidence="23">
    <location>
        <begin position="301"/>
        <end position="522"/>
    </location>
</feature>
<keyword evidence="22" id="KW-0031">Aminopeptidase</keyword>
<keyword evidence="8" id="KW-0812">Transmembrane</keyword>
<evidence type="ECO:0000256" key="1">
    <source>
        <dbReference type="ARBA" id="ARBA00000098"/>
    </source>
</evidence>
<dbReference type="FunFam" id="2.60.40.1910:FF:000008">
    <property type="entry name" value="Aminopeptidase"/>
    <property type="match status" value="1"/>
</dbReference>
<dbReference type="InterPro" id="IPR001930">
    <property type="entry name" value="Peptidase_M1"/>
</dbReference>
<keyword evidence="11 22" id="KW-0378">Hydrolase</keyword>
<protein>
    <recommendedName>
        <fullName evidence="22">Aminopeptidase</fullName>
        <ecNumber evidence="22">3.4.11.-</ecNumber>
    </recommendedName>
</protein>
<evidence type="ECO:0000256" key="14">
    <source>
        <dbReference type="ARBA" id="ARBA00022989"/>
    </source>
</evidence>
<dbReference type="GO" id="GO:0098552">
    <property type="term" value="C:side of membrane"/>
    <property type="evidence" value="ECO:0007669"/>
    <property type="project" value="UniProtKB-KW"/>
</dbReference>
<evidence type="ECO:0000259" key="25">
    <source>
        <dbReference type="Pfam" id="PF17900"/>
    </source>
</evidence>
<dbReference type="GO" id="GO:0042277">
    <property type="term" value="F:peptide binding"/>
    <property type="evidence" value="ECO:0007669"/>
    <property type="project" value="TreeGrafter"/>
</dbReference>
<evidence type="ECO:0000256" key="4">
    <source>
        <dbReference type="ARBA" id="ARBA00010136"/>
    </source>
</evidence>
<dbReference type="GO" id="GO:0006508">
    <property type="term" value="P:proteolysis"/>
    <property type="evidence" value="ECO:0007669"/>
    <property type="project" value="UniProtKB-KW"/>
</dbReference>
<dbReference type="Proteomes" id="UP001497623">
    <property type="component" value="Unassembled WGS sequence"/>
</dbReference>
<keyword evidence="17" id="KW-1015">Disulfide bond</keyword>
<keyword evidence="6" id="KW-0449">Lipoprotein</keyword>
<dbReference type="Gene3D" id="2.60.40.1910">
    <property type="match status" value="1"/>
</dbReference>
<comment type="subcellular location">
    <subcellularLocation>
        <location evidence="3">Cell membrane</location>
        <topology evidence="3">Lipid-anchor</topology>
        <topology evidence="3">GPI-anchor</topology>
    </subcellularLocation>
    <subcellularLocation>
        <location evidence="2">Membrane</location>
        <topology evidence="2">Single-pass type II membrane protein</topology>
    </subcellularLocation>
</comment>
<dbReference type="InterPro" id="IPR024571">
    <property type="entry name" value="ERAP1-like_C_dom"/>
</dbReference>
<dbReference type="Gene3D" id="1.25.50.20">
    <property type="match status" value="1"/>
</dbReference>
<evidence type="ECO:0000256" key="2">
    <source>
        <dbReference type="ARBA" id="ARBA00004606"/>
    </source>
</evidence>
<keyword evidence="9 20" id="KW-0479">Metal-binding</keyword>
<evidence type="ECO:0000256" key="10">
    <source>
        <dbReference type="ARBA" id="ARBA00022729"/>
    </source>
</evidence>
<keyword evidence="15 22" id="KW-0482">Metalloprotease</keyword>
<dbReference type="PANTHER" id="PTHR11533:SF294">
    <property type="entry name" value="THYROTROPIN-RELEASING HORMONE-DEGRADING ECTOENZYME"/>
    <property type="match status" value="1"/>
</dbReference>
<keyword evidence="27" id="KW-1185">Reference proteome</keyword>
<dbReference type="Pfam" id="PF17900">
    <property type="entry name" value="Peptidase_M1_N"/>
    <property type="match status" value="1"/>
</dbReference>
<dbReference type="GO" id="GO:0005886">
    <property type="term" value="C:plasma membrane"/>
    <property type="evidence" value="ECO:0007669"/>
    <property type="project" value="UniProtKB-SubCell"/>
</dbReference>
<evidence type="ECO:0000256" key="19">
    <source>
        <dbReference type="PIRSR" id="PIRSR634016-1"/>
    </source>
</evidence>
<comment type="similarity">
    <text evidence="4 22">Belongs to the peptidase M1 family.</text>
</comment>
<keyword evidence="10" id="KW-0732">Signal</keyword>
<evidence type="ECO:0000256" key="3">
    <source>
        <dbReference type="ARBA" id="ARBA00004609"/>
    </source>
</evidence>
<feature type="binding site" evidence="20">
    <location>
        <position position="372"/>
    </location>
    <ligand>
        <name>Zn(2+)</name>
        <dbReference type="ChEBI" id="CHEBI:29105"/>
        <note>catalytic</note>
    </ligand>
</feature>
<dbReference type="GO" id="GO:0043171">
    <property type="term" value="P:peptide catabolic process"/>
    <property type="evidence" value="ECO:0007669"/>
    <property type="project" value="TreeGrafter"/>
</dbReference>
<dbReference type="InterPro" id="IPR042097">
    <property type="entry name" value="Aminopeptidase_N-like_N_sf"/>
</dbReference>
<evidence type="ECO:0000256" key="13">
    <source>
        <dbReference type="ARBA" id="ARBA00022968"/>
    </source>
</evidence>
<keyword evidence="18" id="KW-0325">Glycoprotein</keyword>
<dbReference type="InterPro" id="IPR014782">
    <property type="entry name" value="Peptidase_M1_dom"/>
</dbReference>
<evidence type="ECO:0000256" key="12">
    <source>
        <dbReference type="ARBA" id="ARBA00022833"/>
    </source>
</evidence>
<reference evidence="26 27" key="1">
    <citation type="submission" date="2024-05" db="EMBL/GenBank/DDBJ databases">
        <authorList>
            <person name="Wallberg A."/>
        </authorList>
    </citation>
    <scope>NUCLEOTIDE SEQUENCE [LARGE SCALE GENOMIC DNA]</scope>
</reference>
<keyword evidence="14" id="KW-1133">Transmembrane helix</keyword>
<sequence length="957" mass="109399">MCGTVCGMRHPQSLECRPCKLFRLLAQLPLNQYVLYNLSLLKLQGVQKVTECTENDLKKLKDHDDCNNFVFIVKVKPVHYVLKLQAFIQGNMTIQGFVEVELEILKPTNKICLHMVDLNINEDTIKIRQLNKKRKYSIGGTSYNSTTQQLALSIQRRLRPGSPYLLSMNFTGKLSTTTAGFYIMKYKDEQGYDRSIAATQFWAIDARRAFPCFDEPGLKASFDIYLARTTNYTAISNMPVIRTNPIENQDGWVWDQFATSIRMSTYLVAFAIIDYTSTHHSNRTQLQAWTRSVVANQTNLALDVADFSLNFYEKYFAIDYPLPKMDMVALPQATFRGMENWGLVIYRESDMIYSPESPSAVHQSSVSYLVAHELAHQWFGNLVTFSWWTDLWLNEGFATYMAYLAVDAMEPEWGMLDQFVVSSQQDVMALDVLQSSHPISVPVEDPAKIHEVFDDIPYNKEIVCSKIILLFFIMQFLYISIFHNSKYGNAEQDDLWKYLTQAAHKSNTLPNQVTVKEVMDTWTLQEGFPVVTVERSNDGTAKLTQKHFSLGNSMNRKNSTNNHKWWIPITFTTEQHVSFKHTQAQTWLSASGNPITVTGLPNLYNWTIFNIQMTGYYRVNYDEYSWSLLARQLQENHDRIHVCNRAQIIDDSLTMARAGMVSYNVALNITKYLAMETSYVAWKAFFNNLDYLNTMFRQTAEYGAFKVYVLSLLQPLYVHLGLEDAPEDDLQIQLLRVEVVEWACRLGHSDCVSTAQDLFQQWMDDPESFSSIPANIAGAIYCSAINRGSEAEWLFAMQAYLHSNHAAQKKAILHALGCTKHVWLLNVYFSSIQAPGSGIYVQDAGTIFSAVASSEVGSFVSWHYLSSHWETVQNYLDGSFLNSAFAYIVKVSTKHFCTVLQIIQLESLLDKLSDSESRIALQQALEVAKNNHHWVTHSLPIITTWLDEHGFTAPWTA</sequence>
<evidence type="ECO:0000256" key="7">
    <source>
        <dbReference type="ARBA" id="ARBA00022670"/>
    </source>
</evidence>
<feature type="site" description="Transition state stabilizer" evidence="21">
    <location>
        <position position="458"/>
    </location>
</feature>
<dbReference type="GO" id="GO:0016285">
    <property type="term" value="F:alanyl aminopeptidase activity"/>
    <property type="evidence" value="ECO:0007669"/>
    <property type="project" value="UniProtKB-EC"/>
</dbReference>
<feature type="active site" description="Proton acceptor" evidence="19">
    <location>
        <position position="373"/>
    </location>
</feature>
<evidence type="ECO:0000256" key="8">
    <source>
        <dbReference type="ARBA" id="ARBA00022692"/>
    </source>
</evidence>
<keyword evidence="16" id="KW-0472">Membrane</keyword>
<evidence type="ECO:0000313" key="27">
    <source>
        <dbReference type="Proteomes" id="UP001497623"/>
    </source>
</evidence>
<dbReference type="FunFam" id="1.25.50.20:FF:000001">
    <property type="entry name" value="Aminopeptidase"/>
    <property type="match status" value="1"/>
</dbReference>
<dbReference type="GO" id="GO:0070006">
    <property type="term" value="F:metalloaminopeptidase activity"/>
    <property type="evidence" value="ECO:0007669"/>
    <property type="project" value="TreeGrafter"/>
</dbReference>
<feature type="binding site" evidence="20">
    <location>
        <position position="376"/>
    </location>
    <ligand>
        <name>Zn(2+)</name>
        <dbReference type="ChEBI" id="CHEBI:29105"/>
        <note>catalytic</note>
    </ligand>
</feature>
<feature type="domain" description="ERAP1-like C-terminal" evidence="24">
    <location>
        <begin position="606"/>
        <end position="929"/>
    </location>
</feature>
<dbReference type="Gene3D" id="2.60.40.1730">
    <property type="entry name" value="tricorn interacting facor f3 domain"/>
    <property type="match status" value="1"/>
</dbReference>
<evidence type="ECO:0000256" key="16">
    <source>
        <dbReference type="ARBA" id="ARBA00023136"/>
    </source>
</evidence>
<evidence type="ECO:0000259" key="24">
    <source>
        <dbReference type="Pfam" id="PF11838"/>
    </source>
</evidence>
<feature type="binding site" evidence="20">
    <location>
        <position position="395"/>
    </location>
    <ligand>
        <name>Zn(2+)</name>
        <dbReference type="ChEBI" id="CHEBI:29105"/>
        <note>catalytic</note>
    </ligand>
</feature>
<comment type="cofactor">
    <cofactor evidence="20 22">
        <name>Zn(2+)</name>
        <dbReference type="ChEBI" id="CHEBI:29105"/>
    </cofactor>
    <text evidence="20 22">Binds 1 zinc ion per subunit.</text>
</comment>
<dbReference type="PRINTS" id="PR00756">
    <property type="entry name" value="ALADIPTASE"/>
</dbReference>
<dbReference type="InterPro" id="IPR050344">
    <property type="entry name" value="Peptidase_M1_aminopeptidases"/>
</dbReference>
<dbReference type="GO" id="GO:0005737">
    <property type="term" value="C:cytoplasm"/>
    <property type="evidence" value="ECO:0007669"/>
    <property type="project" value="TreeGrafter"/>
</dbReference>
<evidence type="ECO:0000256" key="6">
    <source>
        <dbReference type="ARBA" id="ARBA00022622"/>
    </source>
</evidence>